<proteinExistence type="predicted"/>
<dbReference type="EMBL" id="KZ155785">
    <property type="protein sequence ID" value="OUS46057.1"/>
    <property type="molecule type" value="Genomic_DNA"/>
</dbReference>
<reference evidence="2" key="2">
    <citation type="journal article" date="2014" name="BMC Genomics">
        <title>An improved genome of the model marine alga Ostreococcus tauri unfolds by assessing Illumina de novo assemblies.</title>
        <authorList>
            <person name="Blanc-Mathieu R."/>
            <person name="Verhelst B."/>
            <person name="Derelle E."/>
            <person name="Rombauts S."/>
            <person name="Bouget F.Y."/>
            <person name="Carre I."/>
            <person name="Chateau A."/>
            <person name="Eyre-Walker A."/>
            <person name="Grimsley N."/>
            <person name="Moreau H."/>
            <person name="Piegu B."/>
            <person name="Rivals E."/>
            <person name="Schackwitz W."/>
            <person name="Van de Peer Y."/>
            <person name="Piganeau G."/>
        </authorList>
    </citation>
    <scope>NUCLEOTIDE SEQUENCE</scope>
    <source>
        <strain evidence="2">RCC4221</strain>
    </source>
</reference>
<dbReference type="InterPro" id="IPR036058">
    <property type="entry name" value="Kazal_dom_sf"/>
</dbReference>
<evidence type="ECO:0000313" key="4">
    <source>
        <dbReference type="Proteomes" id="UP000009170"/>
    </source>
</evidence>
<evidence type="ECO:0000259" key="1">
    <source>
        <dbReference type="PROSITE" id="PS51465"/>
    </source>
</evidence>
<reference evidence="3" key="3">
    <citation type="submission" date="2017-04" db="EMBL/GenBank/DDBJ databases">
        <title>Population genomics of picophytoplankton unveils novel chromosome hypervariability.</title>
        <authorList>
            <consortium name="DOE Joint Genome Institute"/>
            <person name="Blanc-Mathieu R."/>
            <person name="Krasovec M."/>
            <person name="Hebrard M."/>
            <person name="Yau S."/>
            <person name="Desgranges E."/>
            <person name="Martin J."/>
            <person name="Schackwitz W."/>
            <person name="Kuo A."/>
            <person name="Salin G."/>
            <person name="Donnadieu C."/>
            <person name="Desdevises Y."/>
            <person name="Sanchez-Ferandin S."/>
            <person name="Moreau H."/>
            <person name="Rivals E."/>
            <person name="Grigoriev I.V."/>
            <person name="Grimsley N."/>
            <person name="Eyre-Walker A."/>
            <person name="Piganeau G."/>
        </authorList>
    </citation>
    <scope>NUCLEOTIDE SEQUENCE [LARGE SCALE GENOMIC DNA]</scope>
    <source>
        <strain evidence="3">RCC 1115</strain>
    </source>
</reference>
<accession>A0A096PB22</accession>
<evidence type="ECO:0000313" key="2">
    <source>
        <dbReference type="EMBL" id="CEG02160.1"/>
    </source>
</evidence>
<dbReference type="Pfam" id="PF00050">
    <property type="entry name" value="Kazal_1"/>
    <property type="match status" value="1"/>
</dbReference>
<dbReference type="PROSITE" id="PS51465">
    <property type="entry name" value="KAZAL_2"/>
    <property type="match status" value="1"/>
</dbReference>
<dbReference type="SMART" id="SM00280">
    <property type="entry name" value="KAZAL"/>
    <property type="match status" value="1"/>
</dbReference>
<gene>
    <name evidence="3" type="ORF">BE221DRAFT_75855</name>
    <name evidence="2" type="ORF">OT_ostta14g02560</name>
</gene>
<dbReference type="PROSITE" id="PS00282">
    <property type="entry name" value="KAZAL_1"/>
    <property type="match status" value="1"/>
</dbReference>
<dbReference type="Proteomes" id="UP000009170">
    <property type="component" value="Unassembled WGS sequence"/>
</dbReference>
<dbReference type="Gene3D" id="3.30.60.30">
    <property type="match status" value="1"/>
</dbReference>
<dbReference type="SUPFAM" id="SSF100895">
    <property type="entry name" value="Kazal-type serine protease inhibitors"/>
    <property type="match status" value="1"/>
</dbReference>
<dbReference type="Proteomes" id="UP000195557">
    <property type="component" value="Unassembled WGS sequence"/>
</dbReference>
<dbReference type="EMBL" id="CAID01000014">
    <property type="protein sequence ID" value="CEG02160.1"/>
    <property type="molecule type" value="Genomic_DNA"/>
</dbReference>
<dbReference type="InParanoid" id="A0A096PB22"/>
<accession>A0A454XPE0</accession>
<reference evidence="2 4" key="1">
    <citation type="journal article" date="2006" name="Proc. Natl. Acad. Sci. U.S.A.">
        <title>Genome analysis of the smallest free-living eukaryote Ostreococcus tauri unveils many unique features.</title>
        <authorList>
            <person name="Derelle E."/>
            <person name="Ferraz C."/>
            <person name="Rombauts S."/>
            <person name="Rouze P."/>
            <person name="Worden A.Z."/>
            <person name="Robbens S."/>
            <person name="Partensky F."/>
            <person name="Degroeve S."/>
            <person name="Echeynie S."/>
            <person name="Cooke R."/>
            <person name="Saeys Y."/>
            <person name="Wuyts J."/>
            <person name="Jabbari K."/>
            <person name="Bowler C."/>
            <person name="Panaud O."/>
            <person name="Piegu B."/>
            <person name="Ball S.G."/>
            <person name="Ral J.-P."/>
            <person name="Bouget F.-Y."/>
            <person name="Piganeau G."/>
            <person name="De Baets B."/>
            <person name="Picard A."/>
            <person name="Delseny M."/>
            <person name="Demaille J."/>
            <person name="Van de Peer Y."/>
            <person name="Moreau H."/>
        </authorList>
    </citation>
    <scope>NUCLEOTIDE SEQUENCE [LARGE SCALE GENOMIC DNA]</scope>
    <source>
        <strain evidence="2 4">OTTH0595</strain>
    </source>
</reference>
<dbReference type="InterPro" id="IPR002350">
    <property type="entry name" value="Kazal_dom"/>
</dbReference>
<name>A0A096PB22_OSTTA</name>
<evidence type="ECO:0000313" key="3">
    <source>
        <dbReference type="EMBL" id="OUS46057.1"/>
    </source>
</evidence>
<sequence length="142" mass="14933">MERGEALAPVTLRASDTGRADGTIARALERCRRACGDEKFAPTCAIGLGTLSSGCWASCAFAEGAFGDPRTRAYVVPGECAEGGHDGERWRAPSWTCANACVALYEPVCGENGMTYSNSCVAECAGVRNFIAGTCHDRDGRT</sequence>
<protein>
    <submittedName>
        <fullName evidence="2">Kazal domain</fullName>
    </submittedName>
</protein>
<accession>A0A1Y5IBP6</accession>
<feature type="domain" description="Kazal-like" evidence="1">
    <location>
        <begin position="91"/>
        <end position="137"/>
    </location>
</feature>
<keyword evidence="4" id="KW-1185">Reference proteome</keyword>
<dbReference type="AlphaFoldDB" id="A0A096PB22"/>
<dbReference type="OrthoDB" id="568443at2759"/>
<organism evidence="2 4">
    <name type="scientific">Ostreococcus tauri</name>
    <name type="common">Marine green alga</name>
    <dbReference type="NCBI Taxonomy" id="70448"/>
    <lineage>
        <taxon>Eukaryota</taxon>
        <taxon>Viridiplantae</taxon>
        <taxon>Chlorophyta</taxon>
        <taxon>Mamiellophyceae</taxon>
        <taxon>Mamiellales</taxon>
        <taxon>Bathycoccaceae</taxon>
        <taxon>Ostreococcus</taxon>
    </lineage>
</organism>